<dbReference type="InterPro" id="IPR036390">
    <property type="entry name" value="WH_DNA-bd_sf"/>
</dbReference>
<dbReference type="SUPFAM" id="SSF50916">
    <property type="entry name" value="Rap30/74 interaction domains"/>
    <property type="match status" value="1"/>
</dbReference>
<dbReference type="InterPro" id="IPR036388">
    <property type="entry name" value="WH-like_DNA-bd_sf"/>
</dbReference>
<feature type="compositionally biased region" description="Acidic residues" evidence="9">
    <location>
        <begin position="262"/>
        <end position="280"/>
    </location>
</feature>
<dbReference type="PANTHER" id="PTHR13011:SF0">
    <property type="entry name" value="GENERAL TRANSCRIPTION FACTOR IIF SUBUNIT 1"/>
    <property type="match status" value="1"/>
</dbReference>
<keyword evidence="5 8" id="KW-0804">Transcription</keyword>
<dbReference type="EMBL" id="JBEDUW010000002">
    <property type="protein sequence ID" value="KAK9945153.1"/>
    <property type="molecule type" value="Genomic_DNA"/>
</dbReference>
<evidence type="ECO:0000313" key="12">
    <source>
        <dbReference type="Proteomes" id="UP001457282"/>
    </source>
</evidence>
<feature type="compositionally biased region" description="Acidic residues" evidence="9">
    <location>
        <begin position="347"/>
        <end position="366"/>
    </location>
</feature>
<feature type="compositionally biased region" description="Polar residues" evidence="9">
    <location>
        <begin position="375"/>
        <end position="384"/>
    </location>
</feature>
<dbReference type="Gene3D" id="1.10.10.10">
    <property type="entry name" value="Winged helix-like DNA-binding domain superfamily/Winged helix DNA-binding domain"/>
    <property type="match status" value="1"/>
</dbReference>
<keyword evidence="10" id="KW-1133">Transmembrane helix</keyword>
<comment type="similarity">
    <text evidence="2 8">Belongs to the TFIIF alpha subunit family.</text>
</comment>
<feature type="region of interest" description="Disordered" evidence="9">
    <location>
        <begin position="216"/>
        <end position="414"/>
    </location>
</feature>
<evidence type="ECO:0000256" key="4">
    <source>
        <dbReference type="ARBA" id="ARBA00023125"/>
    </source>
</evidence>
<sequence>MTTDLVLRPSCSGCGSSSDLYGSNCKHTTLCFSCGKSMAEKKAKCSDCGATLTRLIREYSIWANAVDDKDYFIGRFSTGVPKFLEKKKKKKNCENKWSLYKKKSKDGLQGRQDSFQDKLLKNKPWVLEDETGQSQYQGQPEEQSAAYYILMREGKEFSAIPAGSWFNFNKVAQYKQFTLEEAEDKMNSRKKAQHGYDRWMMKAATNGAVAFSEVDKFGGKDSKNTTGDDEDEGNFSDKGDEDEEEEGARKNRRRAKKRGGDDEGASGDDDLDDEADDSEKGDDWEHEEIFSDDDENNPEEIEDFATEVPAPPKFKKDDDEDDNNEEEGGLSKSGKELKKLLGRLDESDTDDDDDNDNENMDNDIDDSPLKPVASRSAQTTPSTTKGKRKSNYYEAKAPTSTPSKKVKTENDQKPSIKVEHACAGPVTEEEIKAVLMQQSPITMRDLIHNFLERLGLQEEKAAFKAILRRMLSQRTISRIPKDDVESDHQIKVENGADWCTINTYSAKSNTSNHNPKYKIIIFIVMRFLLISVFLAVTTVLILMSMHLSEAGRDLHYEKDENLTVMMKNKNIVLFDSKKSSVPSGGNGATNIPRHDAVYSTINEKDFAGHTTVTRSASPPPRSVI</sequence>
<keyword evidence="10" id="KW-0472">Membrane</keyword>
<keyword evidence="3 8" id="KW-0805">Transcription regulation</keyword>
<protein>
    <recommendedName>
        <fullName evidence="8">Transcription initiation factor IIF subunit alpha</fullName>
    </recommendedName>
</protein>
<dbReference type="PANTHER" id="PTHR13011">
    <property type="entry name" value="TFIIF-ALPHA"/>
    <property type="match status" value="1"/>
</dbReference>
<evidence type="ECO:0000313" key="11">
    <source>
        <dbReference type="EMBL" id="KAK9945153.1"/>
    </source>
</evidence>
<dbReference type="Proteomes" id="UP001457282">
    <property type="component" value="Unassembled WGS sequence"/>
</dbReference>
<dbReference type="GO" id="GO:0032968">
    <property type="term" value="P:positive regulation of transcription elongation by RNA polymerase II"/>
    <property type="evidence" value="ECO:0007669"/>
    <property type="project" value="InterPro"/>
</dbReference>
<dbReference type="GO" id="GO:0006367">
    <property type="term" value="P:transcription initiation at RNA polymerase II promoter"/>
    <property type="evidence" value="ECO:0007669"/>
    <property type="project" value="InterPro"/>
</dbReference>
<name>A0AAW1Y8K0_RUBAR</name>
<dbReference type="GO" id="GO:0016251">
    <property type="term" value="F:RNA polymerase II general transcription initiation factor activity"/>
    <property type="evidence" value="ECO:0007669"/>
    <property type="project" value="TreeGrafter"/>
</dbReference>
<dbReference type="InterPro" id="IPR011039">
    <property type="entry name" value="TFIIF_interaction"/>
</dbReference>
<dbReference type="SUPFAM" id="SSF46785">
    <property type="entry name" value="Winged helix' DNA-binding domain"/>
    <property type="match status" value="1"/>
</dbReference>
<gene>
    <name evidence="11" type="ORF">M0R45_010681</name>
</gene>
<dbReference type="GO" id="GO:0001096">
    <property type="term" value="F:TFIIF-class transcription factor complex binding"/>
    <property type="evidence" value="ECO:0007669"/>
    <property type="project" value="TreeGrafter"/>
</dbReference>
<feature type="compositionally biased region" description="Acidic residues" evidence="9">
    <location>
        <begin position="290"/>
        <end position="305"/>
    </location>
</feature>
<comment type="function">
    <text evidence="7 8">TFIIF is a general transcription initiation factor that binds to RNA polymerase II and helps to recruit it to the initiation complex in collaboration with TFIIB. It promotes transcription elongation.</text>
</comment>
<evidence type="ECO:0000256" key="9">
    <source>
        <dbReference type="SAM" id="MobiDB-lite"/>
    </source>
</evidence>
<keyword evidence="6 8" id="KW-0539">Nucleus</keyword>
<evidence type="ECO:0000256" key="8">
    <source>
        <dbReference type="RuleBase" id="RU366044"/>
    </source>
</evidence>
<proteinExistence type="inferred from homology"/>
<feature type="compositionally biased region" description="Acidic residues" evidence="9">
    <location>
        <begin position="227"/>
        <end position="246"/>
    </location>
</feature>
<evidence type="ECO:0000256" key="10">
    <source>
        <dbReference type="SAM" id="Phobius"/>
    </source>
</evidence>
<feature type="transmembrane region" description="Helical" evidence="10">
    <location>
        <begin position="519"/>
        <end position="542"/>
    </location>
</feature>
<comment type="subcellular location">
    <subcellularLocation>
        <location evidence="1 8">Nucleus</location>
    </subcellularLocation>
</comment>
<dbReference type="GO" id="GO:0003677">
    <property type="term" value="F:DNA binding"/>
    <property type="evidence" value="ECO:0007669"/>
    <property type="project" value="UniProtKB-KW"/>
</dbReference>
<accession>A0AAW1Y8K0</accession>
<feature type="compositionally biased region" description="Acidic residues" evidence="9">
    <location>
        <begin position="318"/>
        <end position="328"/>
    </location>
</feature>
<evidence type="ECO:0000256" key="2">
    <source>
        <dbReference type="ARBA" id="ARBA00005249"/>
    </source>
</evidence>
<keyword evidence="12" id="KW-1185">Reference proteome</keyword>
<evidence type="ECO:0000256" key="6">
    <source>
        <dbReference type="ARBA" id="ARBA00023242"/>
    </source>
</evidence>
<dbReference type="GO" id="GO:0005674">
    <property type="term" value="C:transcription factor TFIIF complex"/>
    <property type="evidence" value="ECO:0007669"/>
    <property type="project" value="TreeGrafter"/>
</dbReference>
<evidence type="ECO:0000256" key="1">
    <source>
        <dbReference type="ARBA" id="ARBA00004123"/>
    </source>
</evidence>
<dbReference type="Pfam" id="PF05793">
    <property type="entry name" value="TFIIF_alpha"/>
    <property type="match status" value="1"/>
</dbReference>
<reference evidence="11 12" key="1">
    <citation type="journal article" date="2023" name="G3 (Bethesda)">
        <title>A chromosome-length genome assembly and annotation of blackberry (Rubus argutus, cv. 'Hillquist').</title>
        <authorList>
            <person name="Bruna T."/>
            <person name="Aryal R."/>
            <person name="Dudchenko O."/>
            <person name="Sargent D.J."/>
            <person name="Mead D."/>
            <person name="Buti M."/>
            <person name="Cavallini A."/>
            <person name="Hytonen T."/>
            <person name="Andres J."/>
            <person name="Pham M."/>
            <person name="Weisz D."/>
            <person name="Mascagni F."/>
            <person name="Usai G."/>
            <person name="Natali L."/>
            <person name="Bassil N."/>
            <person name="Fernandez G.E."/>
            <person name="Lomsadze A."/>
            <person name="Armour M."/>
            <person name="Olukolu B."/>
            <person name="Poorten T."/>
            <person name="Britton C."/>
            <person name="Davik J."/>
            <person name="Ashrafi H."/>
            <person name="Aiden E.L."/>
            <person name="Borodovsky M."/>
            <person name="Worthington M."/>
        </authorList>
    </citation>
    <scope>NUCLEOTIDE SEQUENCE [LARGE SCALE GENOMIC DNA]</scope>
    <source>
        <strain evidence="11">PI 553951</strain>
    </source>
</reference>
<evidence type="ECO:0000256" key="7">
    <source>
        <dbReference type="ARBA" id="ARBA00025232"/>
    </source>
</evidence>
<keyword evidence="10" id="KW-0812">Transmembrane</keyword>
<keyword evidence="4 8" id="KW-0238">DNA-binding</keyword>
<comment type="caution">
    <text evidence="11">The sequence shown here is derived from an EMBL/GenBank/DDBJ whole genome shotgun (WGS) entry which is preliminary data.</text>
</comment>
<dbReference type="AlphaFoldDB" id="A0AAW1Y8K0"/>
<evidence type="ECO:0000256" key="5">
    <source>
        <dbReference type="ARBA" id="ARBA00023163"/>
    </source>
</evidence>
<evidence type="ECO:0000256" key="3">
    <source>
        <dbReference type="ARBA" id="ARBA00023015"/>
    </source>
</evidence>
<dbReference type="InterPro" id="IPR008851">
    <property type="entry name" value="TFIIF-alpha"/>
</dbReference>
<feature type="compositionally biased region" description="Basic and acidic residues" evidence="9">
    <location>
        <begin position="333"/>
        <end position="346"/>
    </location>
</feature>
<organism evidence="11 12">
    <name type="scientific">Rubus argutus</name>
    <name type="common">Southern blackberry</name>
    <dbReference type="NCBI Taxonomy" id="59490"/>
    <lineage>
        <taxon>Eukaryota</taxon>
        <taxon>Viridiplantae</taxon>
        <taxon>Streptophyta</taxon>
        <taxon>Embryophyta</taxon>
        <taxon>Tracheophyta</taxon>
        <taxon>Spermatophyta</taxon>
        <taxon>Magnoliopsida</taxon>
        <taxon>eudicotyledons</taxon>
        <taxon>Gunneridae</taxon>
        <taxon>Pentapetalae</taxon>
        <taxon>rosids</taxon>
        <taxon>fabids</taxon>
        <taxon>Rosales</taxon>
        <taxon>Rosaceae</taxon>
        <taxon>Rosoideae</taxon>
        <taxon>Rosoideae incertae sedis</taxon>
        <taxon>Rubus</taxon>
    </lineage>
</organism>